<name>A0ABQ9TA92_SAGOE</name>
<evidence type="ECO:0000256" key="1">
    <source>
        <dbReference type="SAM" id="MobiDB-lite"/>
    </source>
</evidence>
<evidence type="ECO:0000313" key="2">
    <source>
        <dbReference type="EMBL" id="KAK2081641.1"/>
    </source>
</evidence>
<proteinExistence type="predicted"/>
<feature type="region of interest" description="Disordered" evidence="1">
    <location>
        <begin position="26"/>
        <end position="56"/>
    </location>
</feature>
<accession>A0ABQ9TA92</accession>
<gene>
    <name evidence="2" type="ORF">P7K49_040887</name>
</gene>
<comment type="caution">
    <text evidence="2">The sequence shown here is derived from an EMBL/GenBank/DDBJ whole genome shotgun (WGS) entry which is preliminary data.</text>
</comment>
<feature type="non-terminal residue" evidence="2">
    <location>
        <position position="56"/>
    </location>
</feature>
<sequence length="56" mass="6076">SREPGGGHSPSAAGYPFPVLLRHKMSTPETRFPPAQHPVSGFSIPKGKWAKQDRGH</sequence>
<keyword evidence="3" id="KW-1185">Reference proteome</keyword>
<protein>
    <submittedName>
        <fullName evidence="2">Uncharacterized protein</fullName>
    </submittedName>
</protein>
<evidence type="ECO:0000313" key="3">
    <source>
        <dbReference type="Proteomes" id="UP001266305"/>
    </source>
</evidence>
<feature type="non-terminal residue" evidence="2">
    <location>
        <position position="1"/>
    </location>
</feature>
<dbReference type="Proteomes" id="UP001266305">
    <property type="component" value="Unassembled WGS sequence"/>
</dbReference>
<reference evidence="2 3" key="1">
    <citation type="submission" date="2023-05" db="EMBL/GenBank/DDBJ databases">
        <title>B98-5 Cell Line De Novo Hybrid Assembly: An Optical Mapping Approach.</title>
        <authorList>
            <person name="Kananen K."/>
            <person name="Auerbach J.A."/>
            <person name="Kautto E."/>
            <person name="Blachly J.S."/>
        </authorList>
    </citation>
    <scope>NUCLEOTIDE SEQUENCE [LARGE SCALE GENOMIC DNA]</scope>
    <source>
        <strain evidence="2">B95-8</strain>
        <tissue evidence="2">Cell line</tissue>
    </source>
</reference>
<organism evidence="2 3">
    <name type="scientific">Saguinus oedipus</name>
    <name type="common">Cotton-top tamarin</name>
    <name type="synonym">Oedipomidas oedipus</name>
    <dbReference type="NCBI Taxonomy" id="9490"/>
    <lineage>
        <taxon>Eukaryota</taxon>
        <taxon>Metazoa</taxon>
        <taxon>Chordata</taxon>
        <taxon>Craniata</taxon>
        <taxon>Vertebrata</taxon>
        <taxon>Euteleostomi</taxon>
        <taxon>Mammalia</taxon>
        <taxon>Eutheria</taxon>
        <taxon>Euarchontoglires</taxon>
        <taxon>Primates</taxon>
        <taxon>Haplorrhini</taxon>
        <taxon>Platyrrhini</taxon>
        <taxon>Cebidae</taxon>
        <taxon>Callitrichinae</taxon>
        <taxon>Saguinus</taxon>
    </lineage>
</organism>
<dbReference type="EMBL" id="JASSZA010000171">
    <property type="protein sequence ID" value="KAK2081641.1"/>
    <property type="molecule type" value="Genomic_DNA"/>
</dbReference>